<evidence type="ECO:0000313" key="1">
    <source>
        <dbReference type="EMBL" id="KUE76716.1"/>
    </source>
</evidence>
<comment type="caution">
    <text evidence="1">The sequence shown here is derived from an EMBL/GenBank/DDBJ whole genome shotgun (WGS) entry which is preliminary data.</text>
</comment>
<dbReference type="EMBL" id="LMUA01000007">
    <property type="protein sequence ID" value="KUE76716.1"/>
    <property type="molecule type" value="Genomic_DNA"/>
</dbReference>
<name>A0A0W7TS86_9FIRM</name>
<proteinExistence type="predicted"/>
<dbReference type="AlphaFoldDB" id="A0A0W7TS86"/>
<evidence type="ECO:0000313" key="2">
    <source>
        <dbReference type="Proteomes" id="UP000053433"/>
    </source>
</evidence>
<dbReference type="Proteomes" id="UP000053433">
    <property type="component" value="Unassembled WGS sequence"/>
</dbReference>
<accession>A0A0W7TS86</accession>
<organism evidence="1 2">
    <name type="scientific">Ruthenibacterium lactatiformans</name>
    <dbReference type="NCBI Taxonomy" id="1550024"/>
    <lineage>
        <taxon>Bacteria</taxon>
        <taxon>Bacillati</taxon>
        <taxon>Bacillota</taxon>
        <taxon>Clostridia</taxon>
        <taxon>Eubacteriales</taxon>
        <taxon>Oscillospiraceae</taxon>
        <taxon>Ruthenibacterium</taxon>
    </lineage>
</organism>
<dbReference type="RefSeq" id="WP_139056051.1">
    <property type="nucleotide sequence ID" value="NZ_LMUA01000007.1"/>
</dbReference>
<protein>
    <submittedName>
        <fullName evidence="1">Uncharacterized protein</fullName>
    </submittedName>
</protein>
<sequence length="150" mass="17264">MDKKSRSIKRMTVIGIVFLLLVIAVLSFASSKSASIRRFVKNNSVELTQYAENIIQTGSNGENETYGDYEVTYWADTGMVEFVARKAGIGSSSVYEGFYYPLNDTPLGFQGNQVDFTVSDSGWTWKESKGDNWEYTEKIQEHWFWFEFHF</sequence>
<gene>
    <name evidence="1" type="ORF">ASJ35_06810</name>
</gene>
<reference evidence="1 2" key="1">
    <citation type="submission" date="2015-10" db="EMBL/GenBank/DDBJ databases">
        <title>A novel member of the family Ruminococcaceae isolated from human faeces.</title>
        <authorList>
            <person name="Shkoporov A.N."/>
            <person name="Chaplin A.V."/>
            <person name="Motuzova O.V."/>
            <person name="Kafarskaia L.I."/>
            <person name="Efimov B.A."/>
        </authorList>
    </citation>
    <scope>NUCLEOTIDE SEQUENCE [LARGE SCALE GENOMIC DNA]</scope>
    <source>
        <strain evidence="1 2">668</strain>
    </source>
</reference>